<dbReference type="EMBL" id="JBBUTG010000010">
    <property type="protein sequence ID" value="MEK8032369.1"/>
    <property type="molecule type" value="Genomic_DNA"/>
</dbReference>
<dbReference type="Proteomes" id="UP001371218">
    <property type="component" value="Unassembled WGS sequence"/>
</dbReference>
<evidence type="ECO:0000256" key="3">
    <source>
        <dbReference type="ARBA" id="ARBA00022475"/>
    </source>
</evidence>
<keyword evidence="12" id="KW-1185">Reference proteome</keyword>
<evidence type="ECO:0000256" key="7">
    <source>
        <dbReference type="ARBA" id="ARBA00023010"/>
    </source>
</evidence>
<keyword evidence="7 9" id="KW-0811">Translocation</keyword>
<dbReference type="InterPro" id="IPR022645">
    <property type="entry name" value="SecD/SecF_bac"/>
</dbReference>
<evidence type="ECO:0000256" key="5">
    <source>
        <dbReference type="ARBA" id="ARBA00022927"/>
    </source>
</evidence>
<dbReference type="InterPro" id="IPR005665">
    <property type="entry name" value="SecF_bac"/>
</dbReference>
<comment type="similarity">
    <text evidence="9">Belongs to the SecD/SecF family. SecF subfamily.</text>
</comment>
<proteinExistence type="inferred from homology"/>
<keyword evidence="8 9" id="KW-0472">Membrane</keyword>
<dbReference type="Gene3D" id="1.20.1640.10">
    <property type="entry name" value="Multidrug efflux transporter AcrB transmembrane domain"/>
    <property type="match status" value="1"/>
</dbReference>
<dbReference type="NCBIfam" id="TIGR00966">
    <property type="entry name" value="transloc_SecF"/>
    <property type="match status" value="1"/>
</dbReference>
<dbReference type="Pfam" id="PF07549">
    <property type="entry name" value="Sec_GG"/>
    <property type="match status" value="1"/>
</dbReference>
<dbReference type="PANTHER" id="PTHR30081">
    <property type="entry name" value="PROTEIN-EXPORT MEMBRANE PROTEIN SEC"/>
    <property type="match status" value="1"/>
</dbReference>
<dbReference type="Pfam" id="PF02355">
    <property type="entry name" value="SecD_SecF_C"/>
    <property type="match status" value="1"/>
</dbReference>
<evidence type="ECO:0000256" key="2">
    <source>
        <dbReference type="ARBA" id="ARBA00022448"/>
    </source>
</evidence>
<dbReference type="RefSeq" id="WP_341426783.1">
    <property type="nucleotide sequence ID" value="NZ_JBBUTG010000010.1"/>
</dbReference>
<feature type="domain" description="Protein export membrane protein SecD/SecF C-terminal" evidence="10">
    <location>
        <begin position="148"/>
        <end position="321"/>
    </location>
</feature>
<keyword evidence="5 9" id="KW-0653">Protein transport</keyword>
<dbReference type="NCBIfam" id="TIGR00916">
    <property type="entry name" value="2A0604s01"/>
    <property type="match status" value="1"/>
</dbReference>
<comment type="subunit">
    <text evidence="9">Forms a complex with SecD. Part of the essential Sec protein translocation apparatus which comprises SecA, SecYEG and auxiliary proteins SecDF-YajC and YidC.</text>
</comment>
<dbReference type="SUPFAM" id="SSF82866">
    <property type="entry name" value="Multidrug efflux transporter AcrB transmembrane domain"/>
    <property type="match status" value="1"/>
</dbReference>
<feature type="transmembrane region" description="Helical" evidence="9">
    <location>
        <begin position="12"/>
        <end position="35"/>
    </location>
</feature>
<feature type="transmembrane region" description="Helical" evidence="9">
    <location>
        <begin position="270"/>
        <end position="287"/>
    </location>
</feature>
<evidence type="ECO:0000256" key="6">
    <source>
        <dbReference type="ARBA" id="ARBA00022989"/>
    </source>
</evidence>
<evidence type="ECO:0000256" key="8">
    <source>
        <dbReference type="ARBA" id="ARBA00023136"/>
    </source>
</evidence>
<reference evidence="11 12" key="1">
    <citation type="submission" date="2024-04" db="EMBL/GenBank/DDBJ databases">
        <title>Novel species of the genus Ideonella isolated from streams.</title>
        <authorList>
            <person name="Lu H."/>
        </authorList>
    </citation>
    <scope>NUCLEOTIDE SEQUENCE [LARGE SCALE GENOMIC DNA]</scope>
    <source>
        <strain evidence="11 12">DXS29W</strain>
    </source>
</reference>
<evidence type="ECO:0000313" key="12">
    <source>
        <dbReference type="Proteomes" id="UP001371218"/>
    </source>
</evidence>
<dbReference type="InterPro" id="IPR048634">
    <property type="entry name" value="SecD_SecF_C"/>
</dbReference>
<comment type="caution">
    <text evidence="11">The sequence shown here is derived from an EMBL/GenBank/DDBJ whole genome shotgun (WGS) entry which is preliminary data.</text>
</comment>
<accession>A0ABU9BTC6</accession>
<feature type="transmembrane region" description="Helical" evidence="9">
    <location>
        <begin position="167"/>
        <end position="184"/>
    </location>
</feature>
<dbReference type="PRINTS" id="PR01755">
    <property type="entry name" value="SECFTRNLCASE"/>
</dbReference>
<comment type="function">
    <text evidence="9">Part of the Sec protein translocase complex. Interacts with the SecYEG preprotein conducting channel. SecDF uses the proton motive force (PMF) to complete protein translocation after the ATP-dependent function of SecA.</text>
</comment>
<dbReference type="InterPro" id="IPR055344">
    <property type="entry name" value="SecD_SecF_C_bact"/>
</dbReference>
<evidence type="ECO:0000256" key="1">
    <source>
        <dbReference type="ARBA" id="ARBA00004651"/>
    </source>
</evidence>
<protein>
    <recommendedName>
        <fullName evidence="9">Protein-export membrane protein SecF</fullName>
    </recommendedName>
</protein>
<dbReference type="HAMAP" id="MF_01464_B">
    <property type="entry name" value="SecF_B"/>
    <property type="match status" value="1"/>
</dbReference>
<comment type="subcellular location">
    <subcellularLocation>
        <location evidence="1 9">Cell membrane</location>
        <topology evidence="1 9">Multi-pass membrane protein</topology>
    </subcellularLocation>
</comment>
<evidence type="ECO:0000259" key="10">
    <source>
        <dbReference type="Pfam" id="PF02355"/>
    </source>
</evidence>
<gene>
    <name evidence="9 11" type="primary">secF</name>
    <name evidence="11" type="ORF">AACH06_16205</name>
</gene>
<dbReference type="PANTHER" id="PTHR30081:SF8">
    <property type="entry name" value="PROTEIN TRANSLOCASE SUBUNIT SECF"/>
    <property type="match status" value="1"/>
</dbReference>
<keyword evidence="3 9" id="KW-1003">Cell membrane</keyword>
<feature type="transmembrane region" description="Helical" evidence="9">
    <location>
        <begin position="218"/>
        <end position="242"/>
    </location>
</feature>
<keyword evidence="6 9" id="KW-1133">Transmembrane helix</keyword>
<evidence type="ECO:0000256" key="9">
    <source>
        <dbReference type="HAMAP-Rule" id="MF_01464"/>
    </source>
</evidence>
<sequence length="348" mass="38250">MEFFRIRRDIPFMRHALVFNIISAVTFFAAVFFLATRGLHFSIEFTGGTVLEVEYAQTADLAKTRGVVDAMGFGEVQVQNFGTSHDVMIRLPARRGEKQAEQSKVAEQVFVALCQAEKGTVTKREYTSDKGEQISRSACDVNGTEPLKLSRTEFVGPSVGEELAADGAKALAFVVIGIMIYLAFRFEWKFSVAAIVANLHDVVIILGFFAFFQWEFSLSVLAAVLAVLGYSVNESVVIFDRIREAFRKYRKMSTHEVIDHAITSTMSRTIITHGSTQMMVLSMLLFGGPTLHYFAVALTIGILFGIYSSVFVAAAIAMWLGVTREDLIKAGPVKEGGDPNDPNAGAVV</sequence>
<dbReference type="InterPro" id="IPR022813">
    <property type="entry name" value="SecD/SecF_arch_bac"/>
</dbReference>
<evidence type="ECO:0000256" key="4">
    <source>
        <dbReference type="ARBA" id="ARBA00022692"/>
    </source>
</evidence>
<feature type="transmembrane region" description="Helical" evidence="9">
    <location>
        <begin position="191"/>
        <end position="212"/>
    </location>
</feature>
<feature type="transmembrane region" description="Helical" evidence="9">
    <location>
        <begin position="293"/>
        <end position="320"/>
    </location>
</feature>
<dbReference type="InterPro" id="IPR022646">
    <property type="entry name" value="SecD/SecF_CS"/>
</dbReference>
<keyword evidence="4 9" id="KW-0812">Transmembrane</keyword>
<keyword evidence="2 9" id="KW-0813">Transport</keyword>
<organism evidence="11 12">
    <name type="scientific">Ideonella lacteola</name>
    <dbReference type="NCBI Taxonomy" id="2984193"/>
    <lineage>
        <taxon>Bacteria</taxon>
        <taxon>Pseudomonadati</taxon>
        <taxon>Pseudomonadota</taxon>
        <taxon>Betaproteobacteria</taxon>
        <taxon>Burkholderiales</taxon>
        <taxon>Sphaerotilaceae</taxon>
        <taxon>Ideonella</taxon>
    </lineage>
</organism>
<name>A0ABU9BTC6_9BURK</name>
<evidence type="ECO:0000313" key="11">
    <source>
        <dbReference type="EMBL" id="MEK8032369.1"/>
    </source>
</evidence>